<proteinExistence type="predicted"/>
<name>A0ABU1Y9S0_9FLAO</name>
<dbReference type="Proteomes" id="UP001269081">
    <property type="component" value="Unassembled WGS sequence"/>
</dbReference>
<sequence>MAQSEPKLGELELFYGWYIQVGGNAKELTNDHNK</sequence>
<dbReference type="EMBL" id="JAVDWQ010000009">
    <property type="protein sequence ID" value="MDR7210968.1"/>
    <property type="molecule type" value="Genomic_DNA"/>
</dbReference>
<comment type="caution">
    <text evidence="1">The sequence shown here is derived from an EMBL/GenBank/DDBJ whole genome shotgun (WGS) entry which is preliminary data.</text>
</comment>
<keyword evidence="2" id="KW-1185">Reference proteome</keyword>
<reference evidence="1 2" key="1">
    <citation type="submission" date="2023-07" db="EMBL/GenBank/DDBJ databases">
        <title>Sorghum-associated microbial communities from plants grown in Nebraska, USA.</title>
        <authorList>
            <person name="Schachtman D."/>
        </authorList>
    </citation>
    <scope>NUCLEOTIDE SEQUENCE [LARGE SCALE GENOMIC DNA]</scope>
    <source>
        <strain evidence="1 2">4129</strain>
    </source>
</reference>
<gene>
    <name evidence="1" type="ORF">J2W48_002919</name>
</gene>
<organism evidence="1 2">
    <name type="scientific">Flavobacterium piscis</name>
    <dbReference type="NCBI Taxonomy" id="1114874"/>
    <lineage>
        <taxon>Bacteria</taxon>
        <taxon>Pseudomonadati</taxon>
        <taxon>Bacteroidota</taxon>
        <taxon>Flavobacteriia</taxon>
        <taxon>Flavobacteriales</taxon>
        <taxon>Flavobacteriaceae</taxon>
        <taxon>Flavobacterium</taxon>
    </lineage>
</organism>
<accession>A0ABU1Y9S0</accession>
<evidence type="ECO:0000313" key="2">
    <source>
        <dbReference type="Proteomes" id="UP001269081"/>
    </source>
</evidence>
<protein>
    <submittedName>
        <fullName evidence="1">Uncharacterized protein</fullName>
    </submittedName>
</protein>
<evidence type="ECO:0000313" key="1">
    <source>
        <dbReference type="EMBL" id="MDR7210968.1"/>
    </source>
</evidence>